<evidence type="ECO:0000313" key="4">
    <source>
        <dbReference type="EMBL" id="KAF9741771.1"/>
    </source>
</evidence>
<dbReference type="OrthoDB" id="5342093at2759"/>
<organism evidence="4 5">
    <name type="scientific">Paraphaeosphaeria minitans</name>
    <dbReference type="NCBI Taxonomy" id="565426"/>
    <lineage>
        <taxon>Eukaryota</taxon>
        <taxon>Fungi</taxon>
        <taxon>Dikarya</taxon>
        <taxon>Ascomycota</taxon>
        <taxon>Pezizomycotina</taxon>
        <taxon>Dothideomycetes</taxon>
        <taxon>Pleosporomycetidae</taxon>
        <taxon>Pleosporales</taxon>
        <taxon>Massarineae</taxon>
        <taxon>Didymosphaeriaceae</taxon>
        <taxon>Paraphaeosphaeria</taxon>
    </lineage>
</organism>
<feature type="domain" description="DUF6594" evidence="3">
    <location>
        <begin position="77"/>
        <end position="408"/>
    </location>
</feature>
<feature type="transmembrane region" description="Helical" evidence="2">
    <location>
        <begin position="342"/>
        <end position="359"/>
    </location>
</feature>
<proteinExistence type="predicted"/>
<dbReference type="InterPro" id="IPR046529">
    <property type="entry name" value="DUF6594"/>
</dbReference>
<keyword evidence="2" id="KW-0812">Transmembrane</keyword>
<reference evidence="4" key="1">
    <citation type="journal article" date="2020" name="Mol. Plant Microbe Interact.">
        <title>Genome Sequence of the Biocontrol Agent Coniothyrium minitans strain Conio (IMI 134523).</title>
        <authorList>
            <person name="Patel D."/>
            <person name="Shittu T.A."/>
            <person name="Baroncelli R."/>
            <person name="Muthumeenakshi S."/>
            <person name="Osborne T.H."/>
            <person name="Janganan T.K."/>
            <person name="Sreenivasaprasad S."/>
        </authorList>
    </citation>
    <scope>NUCLEOTIDE SEQUENCE</scope>
    <source>
        <strain evidence="4">Conio</strain>
    </source>
</reference>
<dbReference type="PANTHER" id="PTHR34502">
    <property type="entry name" value="DUF6594 DOMAIN-CONTAINING PROTEIN-RELATED"/>
    <property type="match status" value="1"/>
</dbReference>
<feature type="transmembrane region" description="Helical" evidence="2">
    <location>
        <begin position="365"/>
        <end position="386"/>
    </location>
</feature>
<keyword evidence="5" id="KW-1185">Reference proteome</keyword>
<feature type="transmembrane region" description="Helical" evidence="2">
    <location>
        <begin position="393"/>
        <end position="413"/>
    </location>
</feature>
<protein>
    <recommendedName>
        <fullName evidence="3">DUF6594 domain-containing protein</fullName>
    </recommendedName>
</protein>
<comment type="caution">
    <text evidence="4">The sequence shown here is derived from an EMBL/GenBank/DDBJ whole genome shotgun (WGS) entry which is preliminary data.</text>
</comment>
<dbReference type="Pfam" id="PF20237">
    <property type="entry name" value="DUF6594"/>
    <property type="match status" value="1"/>
</dbReference>
<evidence type="ECO:0000256" key="1">
    <source>
        <dbReference type="SAM" id="MobiDB-lite"/>
    </source>
</evidence>
<gene>
    <name evidence="4" type="ORF">PMIN01_01310</name>
</gene>
<sequence>MELQNMDSRPPNPDHTSHISATAAPVNSPDEAELPQNAPRPDANSLGSSLDSLSSDSDSDMEVDRRKLLPKGPVEGWPQLAQLMADIPEVAAFPRFRDLNTKSLLYYQVELNSLRKKLHTLEHVDKIDPRRNYYSLYADVLINEENVSEQLKIIHRVRKVLKEYNEALLQYSKVCALPDPEPFNMRMLRKWLRHEEYGNFNIRDLDDGGPADTWGQLVDNPDDKEKTLWAQLGSILRGLVLGTRPPPNSIAPDLAATEPPRHVDRLVLWVASELLPFFRSLRYRIQGKTKRPKDVETAASKVASSAGQKSEVPEPYQTRKKETLDSWSETVPVKLAKAMSTFLQAVIACLFPVMAISVLSQLQGLRALLLCLAGFSLVFSVGLILLTRDSYKMTEIFAATAAFSAIMVVFISVPPAPVIMIAPGSAIPSVSPSAAISALPTR</sequence>
<evidence type="ECO:0000256" key="2">
    <source>
        <dbReference type="SAM" id="Phobius"/>
    </source>
</evidence>
<dbReference type="EMBL" id="WJXW01000001">
    <property type="protein sequence ID" value="KAF9741771.1"/>
    <property type="molecule type" value="Genomic_DNA"/>
</dbReference>
<evidence type="ECO:0000259" key="3">
    <source>
        <dbReference type="Pfam" id="PF20237"/>
    </source>
</evidence>
<keyword evidence="2" id="KW-1133">Transmembrane helix</keyword>
<accession>A0A9P6GTW1</accession>
<dbReference type="PANTHER" id="PTHR34502:SF5">
    <property type="entry name" value="DUF6594 DOMAIN-CONTAINING PROTEIN"/>
    <property type="match status" value="1"/>
</dbReference>
<feature type="region of interest" description="Disordered" evidence="1">
    <location>
        <begin position="1"/>
        <end position="63"/>
    </location>
</feature>
<feature type="region of interest" description="Disordered" evidence="1">
    <location>
        <begin position="294"/>
        <end position="321"/>
    </location>
</feature>
<dbReference type="Proteomes" id="UP000756921">
    <property type="component" value="Unassembled WGS sequence"/>
</dbReference>
<dbReference type="AlphaFoldDB" id="A0A9P6GTW1"/>
<keyword evidence="2" id="KW-0472">Membrane</keyword>
<feature type="compositionally biased region" description="Low complexity" evidence="1">
    <location>
        <begin position="45"/>
        <end position="56"/>
    </location>
</feature>
<name>A0A9P6GTW1_9PLEO</name>
<evidence type="ECO:0000313" key="5">
    <source>
        <dbReference type="Proteomes" id="UP000756921"/>
    </source>
</evidence>